<reference evidence="2" key="1">
    <citation type="journal article" date="2023" name="G3 (Bethesda)">
        <title>A reference genome for the long-term kleptoplast-retaining sea slug Elysia crispata morphotype clarki.</title>
        <authorList>
            <person name="Eastman K.E."/>
            <person name="Pendleton A.L."/>
            <person name="Shaikh M.A."/>
            <person name="Suttiyut T."/>
            <person name="Ogas R."/>
            <person name="Tomko P."/>
            <person name="Gavelis G."/>
            <person name="Widhalm J.R."/>
            <person name="Wisecaver J.H."/>
        </authorList>
    </citation>
    <scope>NUCLEOTIDE SEQUENCE</scope>
    <source>
        <strain evidence="2">ECLA1</strain>
    </source>
</reference>
<protein>
    <submittedName>
        <fullName evidence="2">Uncharacterized protein</fullName>
    </submittedName>
</protein>
<feature type="region of interest" description="Disordered" evidence="1">
    <location>
        <begin position="222"/>
        <end position="243"/>
    </location>
</feature>
<dbReference type="AlphaFoldDB" id="A0AAE1AV11"/>
<gene>
    <name evidence="2" type="ORF">RRG08_060960</name>
</gene>
<proteinExistence type="predicted"/>
<organism evidence="2 3">
    <name type="scientific">Elysia crispata</name>
    <name type="common">lettuce slug</name>
    <dbReference type="NCBI Taxonomy" id="231223"/>
    <lineage>
        <taxon>Eukaryota</taxon>
        <taxon>Metazoa</taxon>
        <taxon>Spiralia</taxon>
        <taxon>Lophotrochozoa</taxon>
        <taxon>Mollusca</taxon>
        <taxon>Gastropoda</taxon>
        <taxon>Heterobranchia</taxon>
        <taxon>Euthyneura</taxon>
        <taxon>Panpulmonata</taxon>
        <taxon>Sacoglossa</taxon>
        <taxon>Placobranchoidea</taxon>
        <taxon>Plakobranchidae</taxon>
        <taxon>Elysia</taxon>
    </lineage>
</organism>
<evidence type="ECO:0000313" key="3">
    <source>
        <dbReference type="Proteomes" id="UP001283361"/>
    </source>
</evidence>
<comment type="caution">
    <text evidence="2">The sequence shown here is derived from an EMBL/GenBank/DDBJ whole genome shotgun (WGS) entry which is preliminary data.</text>
</comment>
<keyword evidence="3" id="KW-1185">Reference proteome</keyword>
<sequence length="243" mass="27285">MKAVLIVSFSLAGERSSGQTTSAKSREISADAISVGLGQICVQEITRERRLLHGTGGETLVKYQLEIFLPTERIEMEILGVNQPVIPSIRDGPGRTPYRSTRSVCWFSNNRLQGFTARPSRYLVDVLSCEVGRKVTVVHTEDRSRENRDWGLSKQDYIGQTRNWYPGDSGQNSTIISMGRFNYHTKSNHDHVIVTRVCSNLQSRGSILSAAWSQDTLMLPSRQDQSFHHNSSGQDLTEAPPRY</sequence>
<accession>A0AAE1AV11</accession>
<name>A0AAE1AV11_9GAST</name>
<dbReference type="Proteomes" id="UP001283361">
    <property type="component" value="Unassembled WGS sequence"/>
</dbReference>
<dbReference type="EMBL" id="JAWDGP010001129">
    <property type="protein sequence ID" value="KAK3794290.1"/>
    <property type="molecule type" value="Genomic_DNA"/>
</dbReference>
<feature type="compositionally biased region" description="Polar residues" evidence="1">
    <location>
        <begin position="222"/>
        <end position="235"/>
    </location>
</feature>
<evidence type="ECO:0000256" key="1">
    <source>
        <dbReference type="SAM" id="MobiDB-lite"/>
    </source>
</evidence>
<evidence type="ECO:0000313" key="2">
    <source>
        <dbReference type="EMBL" id="KAK3794290.1"/>
    </source>
</evidence>